<evidence type="ECO:0000313" key="9">
    <source>
        <dbReference type="EMBL" id="MBP2021407.1"/>
    </source>
</evidence>
<feature type="domain" description="DUF5110" evidence="7">
    <location>
        <begin position="641"/>
        <end position="705"/>
    </location>
</feature>
<feature type="domain" description="Glycoside hydrolase family 31 N-terminal" evidence="6">
    <location>
        <begin position="43"/>
        <end position="121"/>
    </location>
</feature>
<keyword evidence="10" id="KW-1185">Reference proteome</keyword>
<gene>
    <name evidence="9" type="ORF">J2Z44_001203</name>
</gene>
<dbReference type="Pfam" id="PF13802">
    <property type="entry name" value="Gal_mutarotas_2"/>
    <property type="match status" value="1"/>
</dbReference>
<dbReference type="InterPro" id="IPR025887">
    <property type="entry name" value="Glyco_hydro_31_N_dom"/>
</dbReference>
<keyword evidence="3 4" id="KW-0326">Glycosidase</keyword>
<evidence type="ECO:0000259" key="7">
    <source>
        <dbReference type="Pfam" id="PF17137"/>
    </source>
</evidence>
<evidence type="ECO:0000256" key="2">
    <source>
        <dbReference type="ARBA" id="ARBA00022801"/>
    </source>
</evidence>
<dbReference type="Gene3D" id="2.60.40.4040">
    <property type="match status" value="1"/>
</dbReference>
<accession>A0ABS4K0U7</accession>
<dbReference type="EC" id="3.2.1.20" evidence="9"/>
<dbReference type="CDD" id="cd06604">
    <property type="entry name" value="GH31_glucosidase_II_MalA"/>
    <property type="match status" value="1"/>
</dbReference>
<dbReference type="InterPro" id="IPR000322">
    <property type="entry name" value="Glyco_hydro_31_TIM"/>
</dbReference>
<comment type="caution">
    <text evidence="9">The sequence shown here is derived from an EMBL/GenBank/DDBJ whole genome shotgun (WGS) entry which is preliminary data.</text>
</comment>
<dbReference type="GO" id="GO:0004558">
    <property type="term" value="F:alpha-1,4-glucosidase activity"/>
    <property type="evidence" value="ECO:0007669"/>
    <property type="project" value="UniProtKB-EC"/>
</dbReference>
<proteinExistence type="inferred from homology"/>
<evidence type="ECO:0000256" key="1">
    <source>
        <dbReference type="ARBA" id="ARBA00007806"/>
    </source>
</evidence>
<evidence type="ECO:0000259" key="6">
    <source>
        <dbReference type="Pfam" id="PF13802"/>
    </source>
</evidence>
<dbReference type="Pfam" id="PF01055">
    <property type="entry name" value="Glyco_hydro_31_2nd"/>
    <property type="match status" value="1"/>
</dbReference>
<name>A0ABS4K0U7_9CLOT</name>
<evidence type="ECO:0000259" key="5">
    <source>
        <dbReference type="Pfam" id="PF01055"/>
    </source>
</evidence>
<dbReference type="InterPro" id="IPR033403">
    <property type="entry name" value="DUF5110"/>
</dbReference>
<dbReference type="Pfam" id="PF21365">
    <property type="entry name" value="Glyco_hydro_31_3rd"/>
    <property type="match status" value="1"/>
</dbReference>
<keyword evidence="2 4" id="KW-0378">Hydrolase</keyword>
<dbReference type="SUPFAM" id="SSF51011">
    <property type="entry name" value="Glycosyl hydrolase domain"/>
    <property type="match status" value="1"/>
</dbReference>
<sequence>MNLYKLTEKVFKYSFGKPINTEAVLTKGEKVKEEPLRYFNIDSTEGMSFNYKMTKDQIVWGLGENLRGMNKRGGIYESFCSDDPRHTPDKKSLYSAHNFLVVDGEETFGVFIDYPGKVVFDVGFSEENSLVIAIEEKDVDVYIITGEKPLEIVREFLNIIGESYAPPKWAFGYQQSRWSYPNEEAVREVGDKFIENSIPCDAIYLDIDYMERFKDFTIDETAFPHFKTFTKEMKDKGFRLIPIIDAGVKIEKDYDVYEEGLEKNYFCSDAEGKPFVAAVWPGRCHFPDFLNPQVRTWFGLKYKVLTDLGIEGFWNDMNEPALFYTDRGLKDAINLAKASENRNLDIYSFFKLNDTFNNMTNSLEDYKSFYHNINGEKINHYKVHNLYGYNMTRAAGEGLSLIDSNKRFLLFSRASYIGMHRYGGIWTGDNHSWWEHLLLNIKMMPSLNMCGFLYVGADTGGFGGNVNHELITRWTQFSIFTPLFRNHAAMGTRKQEPYSFEESTINLLRSAIELRYALIPYIYSEYMKSLKNKDMYFKPLSFEYPDDFSKRVENQLLLGDSLMITPVYEENSLGRYVYLPEDMVLWKVKNYQERTYEIVKAGHHYIDVDLNEVPIFIRTDKAFVLGKHSKNVESLNNEELNVIAFVENEATYVCYDDDGATKDYKVGKHEEIIIHIKKFKDDEFTIEIESKGNTKVKTLNFEIINTDGRVHSKTLSIKP</sequence>
<dbReference type="Proteomes" id="UP001519308">
    <property type="component" value="Unassembled WGS sequence"/>
</dbReference>
<dbReference type="SUPFAM" id="SSF51445">
    <property type="entry name" value="(Trans)glycosidases"/>
    <property type="match status" value="1"/>
</dbReference>
<dbReference type="Pfam" id="PF17137">
    <property type="entry name" value="DUF5110"/>
    <property type="match status" value="1"/>
</dbReference>
<dbReference type="Gene3D" id="3.20.20.80">
    <property type="entry name" value="Glycosidases"/>
    <property type="match status" value="1"/>
</dbReference>
<dbReference type="InterPro" id="IPR048395">
    <property type="entry name" value="Glyco_hydro_31_C"/>
</dbReference>
<dbReference type="InterPro" id="IPR011013">
    <property type="entry name" value="Gal_mutarotase_sf_dom"/>
</dbReference>
<dbReference type="SUPFAM" id="SSF74650">
    <property type="entry name" value="Galactose mutarotase-like"/>
    <property type="match status" value="1"/>
</dbReference>
<evidence type="ECO:0000313" key="10">
    <source>
        <dbReference type="Proteomes" id="UP001519308"/>
    </source>
</evidence>
<evidence type="ECO:0000256" key="3">
    <source>
        <dbReference type="ARBA" id="ARBA00023295"/>
    </source>
</evidence>
<protein>
    <submittedName>
        <fullName evidence="9">Alpha-glucosidase</fullName>
        <ecNumber evidence="9">3.2.1.20</ecNumber>
    </submittedName>
</protein>
<dbReference type="PROSITE" id="PS00129">
    <property type="entry name" value="GLYCOSYL_HYDROL_F31_1"/>
    <property type="match status" value="1"/>
</dbReference>
<dbReference type="InterPro" id="IPR017853">
    <property type="entry name" value="GH"/>
</dbReference>
<reference evidence="9 10" key="1">
    <citation type="submission" date="2021-03" db="EMBL/GenBank/DDBJ databases">
        <title>Genomic Encyclopedia of Type Strains, Phase IV (KMG-IV): sequencing the most valuable type-strain genomes for metagenomic binning, comparative biology and taxonomic classification.</title>
        <authorList>
            <person name="Goeker M."/>
        </authorList>
    </citation>
    <scope>NUCLEOTIDE SEQUENCE [LARGE SCALE GENOMIC DNA]</scope>
    <source>
        <strain evidence="9 10">DSM 28650</strain>
    </source>
</reference>
<dbReference type="EMBL" id="JAGGLL010000007">
    <property type="protein sequence ID" value="MBP2021407.1"/>
    <property type="molecule type" value="Genomic_DNA"/>
</dbReference>
<dbReference type="InterPro" id="IPR030458">
    <property type="entry name" value="Glyco_hydro_31_AS"/>
</dbReference>
<evidence type="ECO:0000256" key="4">
    <source>
        <dbReference type="RuleBase" id="RU361185"/>
    </source>
</evidence>
<dbReference type="PANTHER" id="PTHR22762">
    <property type="entry name" value="ALPHA-GLUCOSIDASE"/>
    <property type="match status" value="1"/>
</dbReference>
<organism evidence="9 10">
    <name type="scientific">Clostridium punense</name>
    <dbReference type="NCBI Taxonomy" id="1054297"/>
    <lineage>
        <taxon>Bacteria</taxon>
        <taxon>Bacillati</taxon>
        <taxon>Bacillota</taxon>
        <taxon>Clostridia</taxon>
        <taxon>Eubacteriales</taxon>
        <taxon>Clostridiaceae</taxon>
        <taxon>Clostridium</taxon>
    </lineage>
</organism>
<dbReference type="CDD" id="cd14752">
    <property type="entry name" value="GH31_N"/>
    <property type="match status" value="1"/>
</dbReference>
<dbReference type="Gene3D" id="2.60.40.1760">
    <property type="entry name" value="glycosyl hydrolase (family 31)"/>
    <property type="match status" value="1"/>
</dbReference>
<feature type="domain" description="Glycoside hydrolase family 31 TIM barrel" evidence="5">
    <location>
        <begin position="165"/>
        <end position="524"/>
    </location>
</feature>
<dbReference type="RefSeq" id="WP_021283963.1">
    <property type="nucleotide sequence ID" value="NZ_JAGGLL010000007.1"/>
</dbReference>
<feature type="domain" description="Glycosyl hydrolase family 31 C-terminal" evidence="8">
    <location>
        <begin position="536"/>
        <end position="620"/>
    </location>
</feature>
<dbReference type="PANTHER" id="PTHR22762:SF120">
    <property type="entry name" value="HETEROGLYCAN GLUCOSIDASE 1"/>
    <property type="match status" value="1"/>
</dbReference>
<evidence type="ECO:0000259" key="8">
    <source>
        <dbReference type="Pfam" id="PF21365"/>
    </source>
</evidence>
<comment type="similarity">
    <text evidence="1 4">Belongs to the glycosyl hydrolase 31 family.</text>
</comment>